<evidence type="ECO:0008006" key="5">
    <source>
        <dbReference type="Google" id="ProtNLM"/>
    </source>
</evidence>
<feature type="compositionally biased region" description="Pro residues" evidence="1">
    <location>
        <begin position="389"/>
        <end position="434"/>
    </location>
</feature>
<reference evidence="3 4" key="1">
    <citation type="journal article" date="2024" name="Nat. Commun.">
        <title>Phylogenomics reveals the evolutionary origins of lichenization in chlorophyte algae.</title>
        <authorList>
            <person name="Puginier C."/>
            <person name="Libourel C."/>
            <person name="Otte J."/>
            <person name="Skaloud P."/>
            <person name="Haon M."/>
            <person name="Grisel S."/>
            <person name="Petersen M."/>
            <person name="Berrin J.G."/>
            <person name="Delaux P.M."/>
            <person name="Dal Grande F."/>
            <person name="Keller J."/>
        </authorList>
    </citation>
    <scope>NUCLEOTIDE SEQUENCE [LARGE SCALE GENOMIC DNA]</scope>
    <source>
        <strain evidence="3 4">SAG 245.80</strain>
    </source>
</reference>
<accession>A0AAW1SHQ9</accession>
<evidence type="ECO:0000313" key="4">
    <source>
        <dbReference type="Proteomes" id="UP001445335"/>
    </source>
</evidence>
<feature type="signal peptide" evidence="2">
    <location>
        <begin position="1"/>
        <end position="25"/>
    </location>
</feature>
<dbReference type="EMBL" id="JALJOU010000002">
    <property type="protein sequence ID" value="KAK9845899.1"/>
    <property type="molecule type" value="Genomic_DNA"/>
</dbReference>
<keyword evidence="2" id="KW-0732">Signal</keyword>
<feature type="region of interest" description="Disordered" evidence="1">
    <location>
        <begin position="389"/>
        <end position="443"/>
    </location>
</feature>
<proteinExistence type="predicted"/>
<gene>
    <name evidence="3" type="ORF">WJX81_005505</name>
</gene>
<sequence length="565" mass="57469">MAARTRALACALLALTLCQLQAAAALKILFVGNSITYYNSGLDVVTKGLLVQKLNTNNIYAIRCANPNYSWAQHLADTNTSGTCQQQNLASSQAQWDFVVLQEETELPGLGGSAYAQSLAALQGLAALAQARGARVVLLQTFGWLTGKNTYFANYLTMQNAVDAGIGGYAKALAAAGVPVSIAPVGDAFKSIYQLAVAEGSALSATASLSALAPSAGHAEAPPPAMNVELHGDGATAAWPGSKESRPITELPAAALQAINDRAKAKAPAPQVVEAGVSRSDAGAHKEDGSWYSVFTSLFAYDGNHPSEAGTYLEALVVASTISGCGMTGNAYMLPYTLGLPSWAAYLQGVGDAAVFQTAPSIPYAWQPCSTAPSCGFCGASGTIAPAPTPAPPAPAPVPVPAPAPPPTMPPPSPLTSSPTPTPSPTAPAPPPSGGTPLTLPDSCAATVQLGSPWTKPVGTYTNTVNVVVSNTGATTVPSGWLLSLTAPAGAPYVHVEQSWEMTPTLFHGSLAAFANQGYQALFPGSMATVGAVLESAASRSADWVPSSVQLNGVFCQVTSSTAAA</sequence>
<comment type="caution">
    <text evidence="3">The sequence shown here is derived from an EMBL/GenBank/DDBJ whole genome shotgun (WGS) entry which is preliminary data.</text>
</comment>
<name>A0AAW1SHQ9_9CHLO</name>
<evidence type="ECO:0000256" key="2">
    <source>
        <dbReference type="SAM" id="SignalP"/>
    </source>
</evidence>
<evidence type="ECO:0000313" key="3">
    <source>
        <dbReference type="EMBL" id="KAK9845899.1"/>
    </source>
</evidence>
<evidence type="ECO:0000256" key="1">
    <source>
        <dbReference type="SAM" id="MobiDB-lite"/>
    </source>
</evidence>
<protein>
    <recommendedName>
        <fullName evidence="5">CBM2 domain-containing protein</fullName>
    </recommendedName>
</protein>
<keyword evidence="4" id="KW-1185">Reference proteome</keyword>
<organism evidence="3 4">
    <name type="scientific">Elliptochloris bilobata</name>
    <dbReference type="NCBI Taxonomy" id="381761"/>
    <lineage>
        <taxon>Eukaryota</taxon>
        <taxon>Viridiplantae</taxon>
        <taxon>Chlorophyta</taxon>
        <taxon>core chlorophytes</taxon>
        <taxon>Trebouxiophyceae</taxon>
        <taxon>Trebouxiophyceae incertae sedis</taxon>
        <taxon>Elliptochloris clade</taxon>
        <taxon>Elliptochloris</taxon>
    </lineage>
</organism>
<dbReference type="InterPro" id="IPR036514">
    <property type="entry name" value="SGNH_hydro_sf"/>
</dbReference>
<dbReference type="AlphaFoldDB" id="A0AAW1SHQ9"/>
<dbReference type="Gene3D" id="3.40.50.1110">
    <property type="entry name" value="SGNH hydrolase"/>
    <property type="match status" value="2"/>
</dbReference>
<feature type="chain" id="PRO_5043497775" description="CBM2 domain-containing protein" evidence="2">
    <location>
        <begin position="26"/>
        <end position="565"/>
    </location>
</feature>
<dbReference type="Proteomes" id="UP001445335">
    <property type="component" value="Unassembled WGS sequence"/>
</dbReference>